<proteinExistence type="predicted"/>
<evidence type="ECO:0008006" key="5">
    <source>
        <dbReference type="Google" id="ProtNLM"/>
    </source>
</evidence>
<feature type="region of interest" description="Disordered" evidence="2">
    <location>
        <begin position="181"/>
        <end position="205"/>
    </location>
</feature>
<dbReference type="AlphaFoldDB" id="A0AAJ4S4N1"/>
<protein>
    <recommendedName>
        <fullName evidence="5">HTH marR-type domain-containing protein</fullName>
    </recommendedName>
</protein>
<reference evidence="3 4" key="1">
    <citation type="submission" date="2018-07" db="EMBL/GenBank/DDBJ databases">
        <title>Genomic and Epidemiologic Investigation of an Indolent Hospital Outbreak.</title>
        <authorList>
            <person name="Johnson R.C."/>
            <person name="Deming C."/>
            <person name="Conlan S."/>
            <person name="Zellmer C.J."/>
            <person name="Michelin A.V."/>
            <person name="Lee-Lin S."/>
            <person name="Thomas P.J."/>
            <person name="Park M."/>
            <person name="Weingarten R.A."/>
            <person name="Less J."/>
            <person name="Dekker J.P."/>
            <person name="Frank K.M."/>
            <person name="Musser K.A."/>
            <person name="Mcquiston J.R."/>
            <person name="Henderson D.K."/>
            <person name="Lau A.F."/>
            <person name="Palmore T.N."/>
            <person name="Segre J.A."/>
        </authorList>
    </citation>
    <scope>NUCLEOTIDE SEQUENCE [LARGE SCALE GENOMIC DNA]</scope>
    <source>
        <strain evidence="3 4">SK-NIH.Env10_0317</strain>
    </source>
</reference>
<dbReference type="EMBL" id="QQWO01000004">
    <property type="protein sequence ID" value="RSV05548.1"/>
    <property type="molecule type" value="Genomic_DNA"/>
</dbReference>
<evidence type="ECO:0000256" key="1">
    <source>
        <dbReference type="SAM" id="Coils"/>
    </source>
</evidence>
<keyword evidence="1" id="KW-0175">Coiled coil</keyword>
<dbReference type="SUPFAM" id="SSF46785">
    <property type="entry name" value="Winged helix' DNA-binding domain"/>
    <property type="match status" value="1"/>
</dbReference>
<dbReference type="InterPro" id="IPR036390">
    <property type="entry name" value="WH_DNA-bd_sf"/>
</dbReference>
<name>A0AAJ4S4N1_9SPHN</name>
<evidence type="ECO:0000313" key="3">
    <source>
        <dbReference type="EMBL" id="RSV05548.1"/>
    </source>
</evidence>
<dbReference type="Gene3D" id="1.10.10.10">
    <property type="entry name" value="Winged helix-like DNA-binding domain superfamily/Winged helix DNA-binding domain"/>
    <property type="match status" value="1"/>
</dbReference>
<gene>
    <name evidence="3" type="ORF">CA257_06260</name>
</gene>
<sequence length="315" mass="33222">MQCKAEVLMRETVAPVLYSPALGGGALIVALPERVAALQQLVEAAGIRLLGAVAPGQAAARLADQVNLDLLMFDAGGLSIEDAADSAAGIAGMMMQRDCRTVALFDTASIDVVAGPMLAADAILLCDATPAEAVSALAGALPGGSTRLHDATREREAERLRLLNEEVARLAEVLSQLTAEPSGGVRDRTPGYRAEPVTEPDPDPRSVRAAIRARRLRDQHFASELFADPAWDMLLDLYAARLEGRRVSVSSLCIAAAVPPTTALRWIGTMHDADLFGREADPTDKRRAHITLTDRAAAAMRGYFGAAARAGLVPA</sequence>
<dbReference type="InterPro" id="IPR036388">
    <property type="entry name" value="WH-like_DNA-bd_sf"/>
</dbReference>
<comment type="caution">
    <text evidence="3">The sequence shown here is derived from an EMBL/GenBank/DDBJ whole genome shotgun (WGS) entry which is preliminary data.</text>
</comment>
<evidence type="ECO:0000256" key="2">
    <source>
        <dbReference type="SAM" id="MobiDB-lite"/>
    </source>
</evidence>
<organism evidence="3 4">
    <name type="scientific">Sphingomonas koreensis</name>
    <dbReference type="NCBI Taxonomy" id="93064"/>
    <lineage>
        <taxon>Bacteria</taxon>
        <taxon>Pseudomonadati</taxon>
        <taxon>Pseudomonadota</taxon>
        <taxon>Alphaproteobacteria</taxon>
        <taxon>Sphingomonadales</taxon>
        <taxon>Sphingomonadaceae</taxon>
        <taxon>Sphingomonas</taxon>
    </lineage>
</organism>
<feature type="coiled-coil region" evidence="1">
    <location>
        <begin position="153"/>
        <end position="180"/>
    </location>
</feature>
<accession>A0AAJ4S4N1</accession>
<dbReference type="Proteomes" id="UP000286681">
    <property type="component" value="Unassembled WGS sequence"/>
</dbReference>
<evidence type="ECO:0000313" key="4">
    <source>
        <dbReference type="Proteomes" id="UP000286681"/>
    </source>
</evidence>